<evidence type="ECO:0000313" key="1">
    <source>
        <dbReference type="EMBL" id="MBC5996363.1"/>
    </source>
</evidence>
<comment type="caution">
    <text evidence="1">The sequence shown here is derived from an EMBL/GenBank/DDBJ whole genome shotgun (WGS) entry which is preliminary data.</text>
</comment>
<sequence length="58" mass="7445">MKKLRKLTREIKEYFSKRGIDYKDYLLERKDVVDEFGYKYFQVFNVKENKLERYYYQK</sequence>
<reference evidence="1 2" key="1">
    <citation type="submission" date="2020-08" db="EMBL/GenBank/DDBJ databases">
        <authorList>
            <person name="Liu C."/>
            <person name="Sun Q."/>
        </authorList>
    </citation>
    <scope>NUCLEOTIDE SEQUENCE [LARGE SCALE GENOMIC DNA]</scope>
    <source>
        <strain evidence="1 2">NSJ-18</strain>
    </source>
</reference>
<evidence type="ECO:0000313" key="2">
    <source>
        <dbReference type="Proteomes" id="UP000609849"/>
    </source>
</evidence>
<proteinExistence type="predicted"/>
<dbReference type="Proteomes" id="UP000609849">
    <property type="component" value="Unassembled WGS sequence"/>
</dbReference>
<organism evidence="1 2">
    <name type="scientific">Romboutsia faecis</name>
    <dbReference type="NCBI Taxonomy" id="2764597"/>
    <lineage>
        <taxon>Bacteria</taxon>
        <taxon>Bacillati</taxon>
        <taxon>Bacillota</taxon>
        <taxon>Clostridia</taxon>
        <taxon>Peptostreptococcales</taxon>
        <taxon>Peptostreptococcaceae</taxon>
        <taxon>Romboutsia</taxon>
    </lineage>
</organism>
<dbReference type="EMBL" id="JACRWE010000002">
    <property type="protein sequence ID" value="MBC5996363.1"/>
    <property type="molecule type" value="Genomic_DNA"/>
</dbReference>
<name>A0ABR7JN84_9FIRM</name>
<gene>
    <name evidence="1" type="ORF">H8923_06275</name>
</gene>
<accession>A0ABR7JN84</accession>
<protein>
    <submittedName>
        <fullName evidence="1">Uncharacterized protein</fullName>
    </submittedName>
</protein>
<dbReference type="RefSeq" id="WP_153972010.1">
    <property type="nucleotide sequence ID" value="NZ_JACRWE010000002.1"/>
</dbReference>
<keyword evidence="2" id="KW-1185">Reference proteome</keyword>